<reference evidence="11 12" key="1">
    <citation type="submission" date="2018-03" db="EMBL/GenBank/DDBJ databases">
        <title>The ancient ancestry and fast evolution of plastids.</title>
        <authorList>
            <person name="Moore K.R."/>
            <person name="Magnabosco C."/>
            <person name="Momper L."/>
            <person name="Gold D.A."/>
            <person name="Bosak T."/>
            <person name="Fournier G.P."/>
        </authorList>
    </citation>
    <scope>NUCLEOTIDE SEQUENCE [LARGE SCALE GENOMIC DNA]</scope>
    <source>
        <strain evidence="11 12">CCALA 037</strain>
    </source>
</reference>
<evidence type="ECO:0000256" key="8">
    <source>
        <dbReference type="ARBA" id="ARBA00023235"/>
    </source>
</evidence>
<keyword evidence="6 9" id="KW-0822">Tryptophan biosynthesis</keyword>
<dbReference type="UniPathway" id="UPA00035">
    <property type="reaction ID" value="UER00042"/>
</dbReference>
<keyword evidence="8 9" id="KW-0413">Isomerase</keyword>
<evidence type="ECO:0000256" key="6">
    <source>
        <dbReference type="ARBA" id="ARBA00022822"/>
    </source>
</evidence>
<dbReference type="SUPFAM" id="SSF51366">
    <property type="entry name" value="Ribulose-phoshate binding barrel"/>
    <property type="match status" value="1"/>
</dbReference>
<comment type="pathway">
    <text evidence="2 9">Amino-acid biosynthesis; L-tryptophan biosynthesis; L-tryptophan from chorismate: step 3/5.</text>
</comment>
<comment type="caution">
    <text evidence="11">The sequence shown here is derived from an EMBL/GenBank/DDBJ whole genome shotgun (WGS) entry which is preliminary data.</text>
</comment>
<dbReference type="InterPro" id="IPR013785">
    <property type="entry name" value="Aldolase_TIM"/>
</dbReference>
<keyword evidence="7 9" id="KW-0057">Aromatic amino acid biosynthesis</keyword>
<dbReference type="PANTHER" id="PTHR42894">
    <property type="entry name" value="N-(5'-PHOSPHORIBOSYL)ANTHRANILATE ISOMERASE"/>
    <property type="match status" value="1"/>
</dbReference>
<dbReference type="InterPro" id="IPR001240">
    <property type="entry name" value="PRAI_dom"/>
</dbReference>
<evidence type="ECO:0000313" key="12">
    <source>
        <dbReference type="Proteomes" id="UP000238937"/>
    </source>
</evidence>
<dbReference type="AlphaFoldDB" id="A0A2T1GL19"/>
<evidence type="ECO:0000256" key="7">
    <source>
        <dbReference type="ARBA" id="ARBA00023141"/>
    </source>
</evidence>
<evidence type="ECO:0000256" key="5">
    <source>
        <dbReference type="ARBA" id="ARBA00022605"/>
    </source>
</evidence>
<dbReference type="Proteomes" id="UP000238937">
    <property type="component" value="Unassembled WGS sequence"/>
</dbReference>
<dbReference type="NCBIfam" id="NF002298">
    <property type="entry name" value="PRK01222.1-4"/>
    <property type="match status" value="1"/>
</dbReference>
<gene>
    <name evidence="9" type="primary">trpF</name>
    <name evidence="11" type="ORF">C7B77_04300</name>
</gene>
<accession>A0A2T1GL19</accession>
<dbReference type="GO" id="GO:0004640">
    <property type="term" value="F:phosphoribosylanthranilate isomerase activity"/>
    <property type="evidence" value="ECO:0007669"/>
    <property type="project" value="UniProtKB-UniRule"/>
</dbReference>
<dbReference type="EMBL" id="PVWO01000031">
    <property type="protein sequence ID" value="PSB58549.1"/>
    <property type="molecule type" value="Genomic_DNA"/>
</dbReference>
<name>A0A2T1GL19_9CYAN</name>
<feature type="domain" description="N-(5'phosphoribosyl) anthranilate isomerase (PRAI)" evidence="10">
    <location>
        <begin position="3"/>
        <end position="203"/>
    </location>
</feature>
<dbReference type="CDD" id="cd00405">
    <property type="entry name" value="PRAI"/>
    <property type="match status" value="1"/>
</dbReference>
<evidence type="ECO:0000256" key="2">
    <source>
        <dbReference type="ARBA" id="ARBA00004664"/>
    </source>
</evidence>
<dbReference type="InterPro" id="IPR011060">
    <property type="entry name" value="RibuloseP-bd_barrel"/>
</dbReference>
<evidence type="ECO:0000256" key="4">
    <source>
        <dbReference type="ARBA" id="ARBA00022272"/>
    </source>
</evidence>
<evidence type="ECO:0000256" key="3">
    <source>
        <dbReference type="ARBA" id="ARBA00012572"/>
    </source>
</evidence>
<dbReference type="Gene3D" id="3.20.20.70">
    <property type="entry name" value="Aldolase class I"/>
    <property type="match status" value="1"/>
</dbReference>
<evidence type="ECO:0000256" key="1">
    <source>
        <dbReference type="ARBA" id="ARBA00001164"/>
    </source>
</evidence>
<evidence type="ECO:0000313" key="11">
    <source>
        <dbReference type="EMBL" id="PSB58549.1"/>
    </source>
</evidence>
<dbReference type="GO" id="GO:0000162">
    <property type="term" value="P:L-tryptophan biosynthetic process"/>
    <property type="evidence" value="ECO:0007669"/>
    <property type="project" value="UniProtKB-UniRule"/>
</dbReference>
<keyword evidence="12" id="KW-1185">Reference proteome</keyword>
<evidence type="ECO:0000259" key="10">
    <source>
        <dbReference type="Pfam" id="PF00697"/>
    </source>
</evidence>
<dbReference type="OrthoDB" id="9786954at2"/>
<organism evidence="11 12">
    <name type="scientific">Chamaesiphon polymorphus CCALA 037</name>
    <dbReference type="NCBI Taxonomy" id="2107692"/>
    <lineage>
        <taxon>Bacteria</taxon>
        <taxon>Bacillati</taxon>
        <taxon>Cyanobacteriota</taxon>
        <taxon>Cyanophyceae</taxon>
        <taxon>Gomontiellales</taxon>
        <taxon>Chamaesiphonaceae</taxon>
        <taxon>Chamaesiphon</taxon>
    </lineage>
</organism>
<dbReference type="Pfam" id="PF00697">
    <property type="entry name" value="PRAI"/>
    <property type="match status" value="1"/>
</dbReference>
<evidence type="ECO:0000256" key="9">
    <source>
        <dbReference type="HAMAP-Rule" id="MF_00135"/>
    </source>
</evidence>
<dbReference type="HAMAP" id="MF_00135">
    <property type="entry name" value="PRAI"/>
    <property type="match status" value="1"/>
</dbReference>
<comment type="catalytic activity">
    <reaction evidence="1 9">
        <text>N-(5-phospho-beta-D-ribosyl)anthranilate = 1-(2-carboxyphenylamino)-1-deoxy-D-ribulose 5-phosphate</text>
        <dbReference type="Rhea" id="RHEA:21540"/>
        <dbReference type="ChEBI" id="CHEBI:18277"/>
        <dbReference type="ChEBI" id="CHEBI:58613"/>
        <dbReference type="EC" id="5.3.1.24"/>
    </reaction>
</comment>
<keyword evidence="5 9" id="KW-0028">Amino-acid biosynthesis</keyword>
<sequence>MRIKICGITTIDQGIAIAQMGATDLGFICVPSSPRYLNLTQLAAIVSPLNSAANTVGVFADFSVATIAHVVALTNLATVQLHGTESIEFCQELRQALPETEIIKAWRIRSNSDLELIQTYARVVDGLLLDAYHPDALGGTGQTLDWQQLSDFAPPIPWLLAGGLTPDNIDTALSQLHPDGIDLSSGVEVSPGRKNLDLVDRLFANLQSRLG</sequence>
<dbReference type="EC" id="5.3.1.24" evidence="3 9"/>
<dbReference type="RefSeq" id="WP_106300665.1">
    <property type="nucleotide sequence ID" value="NZ_PVWO01000031.1"/>
</dbReference>
<dbReference type="PANTHER" id="PTHR42894:SF1">
    <property type="entry name" value="N-(5'-PHOSPHORIBOSYL)ANTHRANILATE ISOMERASE"/>
    <property type="match status" value="1"/>
</dbReference>
<comment type="similarity">
    <text evidence="9">Belongs to the TrpF family.</text>
</comment>
<proteinExistence type="inferred from homology"/>
<dbReference type="InterPro" id="IPR044643">
    <property type="entry name" value="TrpF_fam"/>
</dbReference>
<protein>
    <recommendedName>
        <fullName evidence="4 9">N-(5'-phosphoribosyl)anthranilate isomerase</fullName>
        <shortName evidence="9">PRAI</shortName>
        <ecNumber evidence="3 9">5.3.1.24</ecNumber>
    </recommendedName>
</protein>